<reference evidence="2 3" key="1">
    <citation type="submission" date="2021-07" db="EMBL/GenBank/DDBJ databases">
        <title>Paraburkholderia edwinii protects Aspergillus sp. from phenazines by acting as a toxin sponge.</title>
        <authorList>
            <person name="Dahlstrom K.M."/>
            <person name="Newman D.K."/>
        </authorList>
    </citation>
    <scope>NUCLEOTIDE SEQUENCE [LARGE SCALE GENOMIC DNA]</scope>
    <source>
        <strain evidence="2 3">Pe01</strain>
    </source>
</reference>
<proteinExistence type="predicted"/>
<dbReference type="InterPro" id="IPR036477">
    <property type="entry name" value="Formyl_transf_N_sf"/>
</dbReference>
<dbReference type="Gene3D" id="3.40.50.170">
    <property type="entry name" value="Formyl transferase, N-terminal domain"/>
    <property type="match status" value="1"/>
</dbReference>
<keyword evidence="3" id="KW-1185">Reference proteome</keyword>
<sequence>MKVLLLTSGEQARRLADWIGERETLILRETPVSAQEIAALAPDLIVSHSYRHILKRDALAAAPDRFINLHISLLPYNRGADPNLWSFLDATPKGVSIHLIDEGIDTGALLLQREVRFEEDSETLGSSYAKLQQAINDLFIENWSSLRDGRIAPRAQSGAGTFHRASEFAALRHALLGDEGWEVPIPVLRQRYRSLSAGAARGGGPA</sequence>
<feature type="domain" description="Formyl transferase N-terminal" evidence="1">
    <location>
        <begin position="34"/>
        <end position="139"/>
    </location>
</feature>
<organism evidence="2 3">
    <name type="scientific">Paraburkholderia edwinii</name>
    <dbReference type="NCBI Taxonomy" id="2861782"/>
    <lineage>
        <taxon>Bacteria</taxon>
        <taxon>Pseudomonadati</taxon>
        <taxon>Pseudomonadota</taxon>
        <taxon>Betaproteobacteria</taxon>
        <taxon>Burkholderiales</taxon>
        <taxon>Burkholderiaceae</taxon>
        <taxon>Paraburkholderia</taxon>
    </lineage>
</organism>
<dbReference type="RefSeq" id="WP_219798540.1">
    <property type="nucleotide sequence ID" value="NZ_CP080095.1"/>
</dbReference>
<dbReference type="EMBL" id="CP080095">
    <property type="protein sequence ID" value="QYD69170.1"/>
    <property type="molecule type" value="Genomic_DNA"/>
</dbReference>
<dbReference type="GO" id="GO:0016740">
    <property type="term" value="F:transferase activity"/>
    <property type="evidence" value="ECO:0007669"/>
    <property type="project" value="UniProtKB-KW"/>
</dbReference>
<protein>
    <submittedName>
        <fullName evidence="2">Formyl transferase</fullName>
    </submittedName>
</protein>
<dbReference type="PANTHER" id="PTHR11138:SF5">
    <property type="entry name" value="METHIONYL-TRNA FORMYLTRANSFERASE, MITOCHONDRIAL"/>
    <property type="match status" value="1"/>
</dbReference>
<gene>
    <name evidence="2" type="ORF">KZJ38_01900</name>
</gene>
<name>A0ABX8UPG5_9BURK</name>
<dbReference type="InterPro" id="IPR002376">
    <property type="entry name" value="Formyl_transf_N"/>
</dbReference>
<evidence type="ECO:0000259" key="1">
    <source>
        <dbReference type="Pfam" id="PF00551"/>
    </source>
</evidence>
<dbReference type="CDD" id="cd08369">
    <property type="entry name" value="FMT_core"/>
    <property type="match status" value="1"/>
</dbReference>
<dbReference type="Pfam" id="PF00551">
    <property type="entry name" value="Formyl_trans_N"/>
    <property type="match status" value="1"/>
</dbReference>
<dbReference type="Proteomes" id="UP000826462">
    <property type="component" value="Chromosome 1"/>
</dbReference>
<evidence type="ECO:0000313" key="3">
    <source>
        <dbReference type="Proteomes" id="UP000826462"/>
    </source>
</evidence>
<dbReference type="PANTHER" id="PTHR11138">
    <property type="entry name" value="METHIONYL-TRNA FORMYLTRANSFERASE"/>
    <property type="match status" value="1"/>
</dbReference>
<keyword evidence="2" id="KW-0808">Transferase</keyword>
<accession>A0ABX8UPG5</accession>
<evidence type="ECO:0000313" key="2">
    <source>
        <dbReference type="EMBL" id="QYD69170.1"/>
    </source>
</evidence>
<dbReference type="SUPFAM" id="SSF53328">
    <property type="entry name" value="Formyltransferase"/>
    <property type="match status" value="1"/>
</dbReference>